<dbReference type="EMBL" id="MOKI01000023">
    <property type="protein sequence ID" value="OJR55044.1"/>
    <property type="molecule type" value="Genomic_DNA"/>
</dbReference>
<sequence>MLYEIDARLQTNESGVVIAEGDTNAWIARLDEWLRTPNGSVYGLPSWGNPMEEFKHEPFGSDTSHIVEVAIEARMMTKLQQDLPGLGLQAIRCATVSEDQLLISFQAKGGTVNVVMQKDSGDTA</sequence>
<accession>A0A1C0Y181</accession>
<proteinExistence type="predicted"/>
<dbReference type="RefSeq" id="WP_021551828.1">
    <property type="nucleotide sequence ID" value="NZ_AP027414.1"/>
</dbReference>
<gene>
    <name evidence="1" type="ORF">BK383_10765</name>
</gene>
<comment type="caution">
    <text evidence="1">The sequence shown here is derived from an EMBL/GenBank/DDBJ whole genome shotgun (WGS) entry which is preliminary data.</text>
</comment>
<protein>
    <submittedName>
        <fullName evidence="1">Uncharacterized protein</fullName>
    </submittedName>
</protein>
<reference evidence="1 2" key="1">
    <citation type="submission" date="2016-10" db="EMBL/GenBank/DDBJ databases">
        <title>Comprehensive resistome analysis reveals the prevalence of NDM and MCR-1 in Chinese poultry production.</title>
        <authorList>
            <person name="Wang Y."/>
            <person name="Zhang R."/>
            <person name="Li J."/>
            <person name="Wu Z."/>
            <person name="Wenjuan Y."/>
            <person name="Schwarz S."/>
            <person name="Tyrrell J."/>
            <person name="Zheng Y."/>
            <person name="Wang S."/>
            <person name="Shen Z."/>
            <person name="Liu Z."/>
            <person name="Lei L."/>
            <person name="Li M."/>
            <person name="Zhang Q."/>
            <person name="Wu C."/>
            <person name="Zhang Q."/>
            <person name="Wu Y."/>
            <person name="Walsh T."/>
            <person name="Shen J."/>
        </authorList>
    </citation>
    <scope>NUCLEOTIDE SEQUENCE [LARGE SCALE GENOMIC DNA]</scope>
    <source>
        <strain evidence="1 2">570</strain>
    </source>
</reference>
<name>A0A1C0Y181_ECOLX</name>
<evidence type="ECO:0000313" key="2">
    <source>
        <dbReference type="Proteomes" id="UP000184277"/>
    </source>
</evidence>
<organism evidence="1 2">
    <name type="scientific">Escherichia coli</name>
    <dbReference type="NCBI Taxonomy" id="562"/>
    <lineage>
        <taxon>Bacteria</taxon>
        <taxon>Pseudomonadati</taxon>
        <taxon>Pseudomonadota</taxon>
        <taxon>Gammaproteobacteria</taxon>
        <taxon>Enterobacterales</taxon>
        <taxon>Enterobacteriaceae</taxon>
        <taxon>Escherichia</taxon>
    </lineage>
</organism>
<dbReference type="AlphaFoldDB" id="A0A1C0Y181"/>
<dbReference type="Proteomes" id="UP000184277">
    <property type="component" value="Unassembled WGS sequence"/>
</dbReference>
<evidence type="ECO:0000313" key="1">
    <source>
        <dbReference type="EMBL" id="OJR55044.1"/>
    </source>
</evidence>